<protein>
    <submittedName>
        <fullName evidence="1">Uncharacterized protein</fullName>
    </submittedName>
</protein>
<keyword evidence="2" id="KW-1185">Reference proteome</keyword>
<dbReference type="Proteomes" id="UP000450012">
    <property type="component" value="Unassembled WGS sequence"/>
</dbReference>
<gene>
    <name evidence="1" type="ORF">GTP45_07405</name>
</gene>
<evidence type="ECO:0000313" key="1">
    <source>
        <dbReference type="EMBL" id="MYM66657.1"/>
    </source>
</evidence>
<name>A0A7X4GNA7_9BURK</name>
<dbReference type="EMBL" id="WWCK01000002">
    <property type="protein sequence ID" value="MYM66657.1"/>
    <property type="molecule type" value="Genomic_DNA"/>
</dbReference>
<comment type="caution">
    <text evidence="1">The sequence shown here is derived from an EMBL/GenBank/DDBJ whole genome shotgun (WGS) entry which is preliminary data.</text>
</comment>
<dbReference type="RefSeq" id="WP_161013211.1">
    <property type="nucleotide sequence ID" value="NZ_WWCK01000002.1"/>
</dbReference>
<accession>A0A7X4GNA7</accession>
<proteinExistence type="predicted"/>
<dbReference type="AlphaFoldDB" id="A0A7X4GNA7"/>
<sequence length="69" mass="7546">MTDTAIDMTAAPQTHEFKNGGKTMWKRQPIKNKGWAIQAPASAGAEFSLTMFGLGEQRIGSNYFKVGPK</sequence>
<reference evidence="1 2" key="1">
    <citation type="submission" date="2019-12" db="EMBL/GenBank/DDBJ databases">
        <title>Novel species isolated from a subtropical stream in China.</title>
        <authorList>
            <person name="Lu H."/>
        </authorList>
    </citation>
    <scope>NUCLEOTIDE SEQUENCE [LARGE SCALE GENOMIC DNA]</scope>
    <source>
        <strain evidence="1 2">FT55W</strain>
    </source>
</reference>
<evidence type="ECO:0000313" key="2">
    <source>
        <dbReference type="Proteomes" id="UP000450012"/>
    </source>
</evidence>
<organism evidence="1 2">
    <name type="scientific">Duganella rivi</name>
    <dbReference type="NCBI Taxonomy" id="2666083"/>
    <lineage>
        <taxon>Bacteria</taxon>
        <taxon>Pseudomonadati</taxon>
        <taxon>Pseudomonadota</taxon>
        <taxon>Betaproteobacteria</taxon>
        <taxon>Burkholderiales</taxon>
        <taxon>Oxalobacteraceae</taxon>
        <taxon>Telluria group</taxon>
        <taxon>Duganella</taxon>
    </lineage>
</organism>